<feature type="transmembrane region" description="Helical" evidence="10">
    <location>
        <begin position="181"/>
        <end position="201"/>
    </location>
</feature>
<reference evidence="12 13" key="1">
    <citation type="journal article" date="2009" name="Int. J. Syst. Evol. Microbiol.">
        <title>Paenibacillus contaminans sp. nov., isolated from a contaminated laboratory plate.</title>
        <authorList>
            <person name="Chou J.H."/>
            <person name="Lee J.H."/>
            <person name="Lin M.C."/>
            <person name="Chang P.S."/>
            <person name="Arun A.B."/>
            <person name="Young C.C."/>
            <person name="Chen W.M."/>
        </authorList>
    </citation>
    <scope>NUCLEOTIDE SEQUENCE [LARGE SCALE GENOMIC DNA]</scope>
    <source>
        <strain evidence="12 13">CKOBP-6</strain>
    </source>
</reference>
<comment type="caution">
    <text evidence="10">Lacks conserved residue(s) required for the propagation of feature annotation.</text>
</comment>
<evidence type="ECO:0000256" key="1">
    <source>
        <dbReference type="ARBA" id="ARBA00004651"/>
    </source>
</evidence>
<comment type="caution">
    <text evidence="12">The sequence shown here is derived from an EMBL/GenBank/DDBJ whole genome shotgun (WGS) entry which is preliminary data.</text>
</comment>
<keyword evidence="10" id="KW-0050">Antiport</keyword>
<evidence type="ECO:0000256" key="8">
    <source>
        <dbReference type="ARBA" id="ARBA00023136"/>
    </source>
</evidence>
<dbReference type="GO" id="GO:0015385">
    <property type="term" value="F:sodium:proton antiporter activity"/>
    <property type="evidence" value="ECO:0007669"/>
    <property type="project" value="InterPro"/>
</dbReference>
<feature type="transmembrane region" description="Helical" evidence="10">
    <location>
        <begin position="85"/>
        <end position="107"/>
    </location>
</feature>
<comment type="subcellular location">
    <subcellularLocation>
        <location evidence="1 10">Cell membrane</location>
        <topology evidence="1 10">Multi-pass membrane protein</topology>
    </subcellularLocation>
</comment>
<dbReference type="EMBL" id="QMFB01000021">
    <property type="protein sequence ID" value="RAV16391.1"/>
    <property type="molecule type" value="Genomic_DNA"/>
</dbReference>
<keyword evidence="5 10" id="KW-1133">Transmembrane helix</keyword>
<comment type="function">
    <text evidence="10">Na(+)/H(+) antiporter that extrudes sodium in exchange for external protons.</text>
</comment>
<feature type="domain" description="Cation/H+ exchanger transmembrane" evidence="11">
    <location>
        <begin position="9"/>
        <end position="413"/>
    </location>
</feature>
<keyword evidence="3 10" id="KW-1003">Cell membrane</keyword>
<gene>
    <name evidence="12" type="ORF">DQG23_28665</name>
</gene>
<keyword evidence="2 10" id="KW-0813">Transport</keyword>
<dbReference type="Pfam" id="PF00999">
    <property type="entry name" value="Na_H_Exchanger"/>
    <property type="match status" value="1"/>
</dbReference>
<evidence type="ECO:0000256" key="5">
    <source>
        <dbReference type="ARBA" id="ARBA00022989"/>
    </source>
</evidence>
<keyword evidence="13" id="KW-1185">Reference proteome</keyword>
<organism evidence="12 13">
    <name type="scientific">Paenibacillus contaminans</name>
    <dbReference type="NCBI Taxonomy" id="450362"/>
    <lineage>
        <taxon>Bacteria</taxon>
        <taxon>Bacillati</taxon>
        <taxon>Bacillota</taxon>
        <taxon>Bacilli</taxon>
        <taxon>Bacillales</taxon>
        <taxon>Paenibacillaceae</taxon>
        <taxon>Paenibacillus</taxon>
    </lineage>
</organism>
<evidence type="ECO:0000256" key="2">
    <source>
        <dbReference type="ARBA" id="ARBA00022448"/>
    </source>
</evidence>
<evidence type="ECO:0000313" key="13">
    <source>
        <dbReference type="Proteomes" id="UP000250369"/>
    </source>
</evidence>
<evidence type="ECO:0000259" key="11">
    <source>
        <dbReference type="Pfam" id="PF00999"/>
    </source>
</evidence>
<evidence type="ECO:0000256" key="4">
    <source>
        <dbReference type="ARBA" id="ARBA00022692"/>
    </source>
</evidence>
<evidence type="ECO:0000256" key="3">
    <source>
        <dbReference type="ARBA" id="ARBA00022475"/>
    </source>
</evidence>
<keyword evidence="7 10" id="KW-0406">Ion transport</keyword>
<evidence type="ECO:0000256" key="6">
    <source>
        <dbReference type="ARBA" id="ARBA00023053"/>
    </source>
</evidence>
<feature type="transmembrane region" description="Helical" evidence="10">
    <location>
        <begin position="353"/>
        <end position="377"/>
    </location>
</feature>
<dbReference type="OrthoDB" id="9809206at2"/>
<keyword evidence="6 10" id="KW-0915">Sodium</keyword>
<dbReference type="InterPro" id="IPR006153">
    <property type="entry name" value="Cation/H_exchanger_TM"/>
</dbReference>
<feature type="transmembrane region" description="Helical" evidence="10">
    <location>
        <begin position="46"/>
        <end position="65"/>
    </location>
</feature>
<protein>
    <submittedName>
        <fullName evidence="12">Na+/H+ antiporter</fullName>
    </submittedName>
</protein>
<dbReference type="Gene3D" id="6.10.140.1330">
    <property type="match status" value="1"/>
</dbReference>
<feature type="transmembrane region" description="Helical" evidence="10">
    <location>
        <begin position="313"/>
        <end position="332"/>
    </location>
</feature>
<evidence type="ECO:0000313" key="12">
    <source>
        <dbReference type="EMBL" id="RAV16391.1"/>
    </source>
</evidence>
<dbReference type="GO" id="GO:0005886">
    <property type="term" value="C:plasma membrane"/>
    <property type="evidence" value="ECO:0007669"/>
    <property type="project" value="UniProtKB-SubCell"/>
</dbReference>
<evidence type="ECO:0000256" key="7">
    <source>
        <dbReference type="ARBA" id="ARBA00023065"/>
    </source>
</evidence>
<dbReference type="AlphaFoldDB" id="A0A329M8V4"/>
<accession>A0A329M8V4</accession>
<dbReference type="RefSeq" id="WP_113034470.1">
    <property type="nucleotide sequence ID" value="NZ_QMFB01000021.1"/>
</dbReference>
<dbReference type="InterPro" id="IPR018422">
    <property type="entry name" value="Cation/H_exchanger_CPA1"/>
</dbReference>
<feature type="transmembrane region" description="Helical" evidence="10">
    <location>
        <begin position="156"/>
        <end position="175"/>
    </location>
</feature>
<evidence type="ECO:0000256" key="10">
    <source>
        <dbReference type="RuleBase" id="RU366002"/>
    </source>
</evidence>
<dbReference type="GO" id="GO:0015386">
    <property type="term" value="F:potassium:proton antiporter activity"/>
    <property type="evidence" value="ECO:0007669"/>
    <property type="project" value="TreeGrafter"/>
</dbReference>
<keyword evidence="8 10" id="KW-0472">Membrane</keyword>
<dbReference type="PANTHER" id="PTHR10110">
    <property type="entry name" value="SODIUM/HYDROGEN EXCHANGER"/>
    <property type="match status" value="1"/>
</dbReference>
<feature type="transmembrane region" description="Helical" evidence="10">
    <location>
        <begin position="274"/>
        <end position="293"/>
    </location>
</feature>
<comment type="similarity">
    <text evidence="10">Belongs to the monovalent cation:proton antiporter 1 (CPA1) transporter (TC 2.A.36) family.</text>
</comment>
<dbReference type="GO" id="GO:0051453">
    <property type="term" value="P:regulation of intracellular pH"/>
    <property type="evidence" value="ECO:0007669"/>
    <property type="project" value="TreeGrafter"/>
</dbReference>
<feature type="transmembrane region" description="Helical" evidence="10">
    <location>
        <begin position="237"/>
        <end position="254"/>
    </location>
</feature>
<sequence length="677" mass="74972">MELFETILVLLAIIGVSNIINRQVPSIPVPLIQIALGSAITFIPGFHLPALEPELFFLLFIAPLLYNDGKHTPRSELWRLRAPILLLAVGLVFATVFVVGYAIHWMIPSIPLPVAFGLAAILSPTDAVAVSSLAGRIRLPKSLMHLLEGEALMNDASGLVAFKFAIAAALTGAFSLPKASVSFLIIAIGGLVVGAVLAWLITGFRFLLRRSGLEDETMHMLIHLLTPFALFLTAEELGVSGILAAVAGGVVHAVERDRSQKVMPRTNEVSDNTWSVILFLLNGLVFVILGLQIPDVFSTIFESPEFNNFEAVGYAFVIFVMLIVLRFLWTFAFSKGGRLFRIGKNKDKLSFKILAMTSISGVRGAVTLAGAFSIPLFVDNGDPFPERSLVIFLATFVILLSLLAASILLPILAKSDEEGNEAERVRKERQGQLKMMNAAIQAVHHATNTDNETETAAVVKDYERWIRQIKPDNGRRQGSLRIHNKKEAELRIAALGIERETVQSLLVNGKISKEHAAIFMRSLEQLELALSRWTHLWAVMLKGMVRGLKQLLSGKESQHSHKLSVSDRTALRNVKLQTCQAVIEAFEKLPSGPNRHEAADICSHYHAVADRLSEPHPMLRDHNEGNEEVKRDLHWIAIQAERDEVQSLYEQGDITRDIATELRRIIRNREASILEQE</sequence>
<evidence type="ECO:0000256" key="9">
    <source>
        <dbReference type="ARBA" id="ARBA00023201"/>
    </source>
</evidence>
<dbReference type="NCBIfam" id="TIGR00831">
    <property type="entry name" value="a_cpa1"/>
    <property type="match status" value="1"/>
</dbReference>
<dbReference type="InterPro" id="IPR004705">
    <property type="entry name" value="Cation/H_exchanger_CPA1_bac"/>
</dbReference>
<feature type="transmembrane region" description="Helical" evidence="10">
    <location>
        <begin position="389"/>
        <end position="412"/>
    </location>
</feature>
<dbReference type="Proteomes" id="UP000250369">
    <property type="component" value="Unassembled WGS sequence"/>
</dbReference>
<keyword evidence="9 10" id="KW-0739">Sodium transport</keyword>
<dbReference type="PANTHER" id="PTHR10110:SF86">
    <property type="entry name" value="SODIUM_HYDROGEN EXCHANGER 7"/>
    <property type="match status" value="1"/>
</dbReference>
<proteinExistence type="inferred from homology"/>
<keyword evidence="4 10" id="KW-0812">Transmembrane</keyword>
<name>A0A329M8V4_9BACL</name>
<dbReference type="GO" id="GO:0098719">
    <property type="term" value="P:sodium ion import across plasma membrane"/>
    <property type="evidence" value="ECO:0007669"/>
    <property type="project" value="TreeGrafter"/>
</dbReference>